<dbReference type="Proteomes" id="UP000324222">
    <property type="component" value="Unassembled WGS sequence"/>
</dbReference>
<comment type="caution">
    <text evidence="2">The sequence shown here is derived from an EMBL/GenBank/DDBJ whole genome shotgun (WGS) entry which is preliminary data.</text>
</comment>
<protein>
    <submittedName>
        <fullName evidence="2">Uncharacterized protein</fullName>
    </submittedName>
</protein>
<keyword evidence="3" id="KW-1185">Reference proteome</keyword>
<organism evidence="2 3">
    <name type="scientific">Portunus trituberculatus</name>
    <name type="common">Swimming crab</name>
    <name type="synonym">Neptunus trituberculatus</name>
    <dbReference type="NCBI Taxonomy" id="210409"/>
    <lineage>
        <taxon>Eukaryota</taxon>
        <taxon>Metazoa</taxon>
        <taxon>Ecdysozoa</taxon>
        <taxon>Arthropoda</taxon>
        <taxon>Crustacea</taxon>
        <taxon>Multicrustacea</taxon>
        <taxon>Malacostraca</taxon>
        <taxon>Eumalacostraca</taxon>
        <taxon>Eucarida</taxon>
        <taxon>Decapoda</taxon>
        <taxon>Pleocyemata</taxon>
        <taxon>Brachyura</taxon>
        <taxon>Eubrachyura</taxon>
        <taxon>Portunoidea</taxon>
        <taxon>Portunidae</taxon>
        <taxon>Portuninae</taxon>
        <taxon>Portunus</taxon>
    </lineage>
</organism>
<proteinExistence type="predicted"/>
<feature type="region of interest" description="Disordered" evidence="1">
    <location>
        <begin position="69"/>
        <end position="97"/>
    </location>
</feature>
<name>A0A5B7JZ87_PORTR</name>
<evidence type="ECO:0000256" key="1">
    <source>
        <dbReference type="SAM" id="MobiDB-lite"/>
    </source>
</evidence>
<gene>
    <name evidence="2" type="ORF">E2C01_097669</name>
</gene>
<evidence type="ECO:0000313" key="3">
    <source>
        <dbReference type="Proteomes" id="UP000324222"/>
    </source>
</evidence>
<reference evidence="2 3" key="1">
    <citation type="submission" date="2019-05" db="EMBL/GenBank/DDBJ databases">
        <title>Another draft genome of Portunus trituberculatus and its Hox gene families provides insights of decapod evolution.</title>
        <authorList>
            <person name="Jeong J.-H."/>
            <person name="Song I."/>
            <person name="Kim S."/>
            <person name="Choi T."/>
            <person name="Kim D."/>
            <person name="Ryu S."/>
            <person name="Kim W."/>
        </authorList>
    </citation>
    <scope>NUCLEOTIDE SEQUENCE [LARGE SCALE GENOMIC DNA]</scope>
    <source>
        <tissue evidence="2">Muscle</tissue>
    </source>
</reference>
<feature type="compositionally biased region" description="Polar residues" evidence="1">
    <location>
        <begin position="87"/>
        <end position="97"/>
    </location>
</feature>
<dbReference type="EMBL" id="VSRR010129982">
    <property type="protein sequence ID" value="MPD02111.1"/>
    <property type="molecule type" value="Genomic_DNA"/>
</dbReference>
<sequence>MQPVSRGERELGNHAPALHSPATAVIQAFSQFNKVSRCQSIIPAHRTTATNTALAHPCTRFNIQPRYHAHTHTKPPSHIPNLIAANPASQSAIQTDR</sequence>
<dbReference type="AlphaFoldDB" id="A0A5B7JZ87"/>
<accession>A0A5B7JZ87</accession>
<evidence type="ECO:0000313" key="2">
    <source>
        <dbReference type="EMBL" id="MPD02111.1"/>
    </source>
</evidence>